<evidence type="ECO:0000256" key="3">
    <source>
        <dbReference type="ARBA" id="ARBA00022801"/>
    </source>
</evidence>
<evidence type="ECO:0000256" key="1">
    <source>
        <dbReference type="ARBA" id="ARBA00006534"/>
    </source>
</evidence>
<dbReference type="EMBL" id="PVTH01000009">
    <property type="protein sequence ID" value="PRY50284.1"/>
    <property type="molecule type" value="Genomic_DNA"/>
</dbReference>
<dbReference type="Pfam" id="PF03575">
    <property type="entry name" value="Peptidase_S51"/>
    <property type="match status" value="1"/>
</dbReference>
<name>A0A2T0TX60_9SPHI</name>
<gene>
    <name evidence="5" type="ORF">B0I27_1095</name>
</gene>
<evidence type="ECO:0000256" key="2">
    <source>
        <dbReference type="ARBA" id="ARBA00022670"/>
    </source>
</evidence>
<keyword evidence="4" id="KW-0720">Serine protease</keyword>
<dbReference type="GO" id="GO:0008236">
    <property type="term" value="F:serine-type peptidase activity"/>
    <property type="evidence" value="ECO:0007669"/>
    <property type="project" value="UniProtKB-KW"/>
</dbReference>
<reference evidence="5 6" key="1">
    <citation type="submission" date="2018-03" db="EMBL/GenBank/DDBJ databases">
        <title>Genomic Encyclopedia of Type Strains, Phase III (KMG-III): the genomes of soil and plant-associated and newly described type strains.</title>
        <authorList>
            <person name="Whitman W."/>
        </authorList>
    </citation>
    <scope>NUCLEOTIDE SEQUENCE [LARGE SCALE GENOMIC DNA]</scope>
    <source>
        <strain evidence="5 6">CGMCC 1.9313</strain>
    </source>
</reference>
<dbReference type="InterPro" id="IPR005320">
    <property type="entry name" value="Peptidase_S51"/>
</dbReference>
<proteinExistence type="inferred from homology"/>
<dbReference type="PROSITE" id="PS51257">
    <property type="entry name" value="PROKAR_LIPOPROTEIN"/>
    <property type="match status" value="1"/>
</dbReference>
<sequence>MKYSLAAMLFFLCYSAVGCKKDPKGSDIQKEHALNPDPAALRPGSIGYVGDSADVVTPVNGGLVLMGGGSDVDAAFKWMIGRSGGGDVVIIRASGADAYNPYIYELGKVNSVETLYINSRALADNEQVASMIRNAEMLFIAGGDQSNYMKYWKNTKTMDAINYLLNVKKAPVGGTSAGCAILGELYYSGENGSVVSDEALANPYHPNVTLYANDFLKAPFMKTVLTDQHYVARSRQGRHLAFLARMLKDKGIEAKGIAADERTAVCIDANGKAAVFGKGKAFFLMTDKNKIPEVCESGKALSWNAKQAAVKVYAIAGSEQGNGNFDLSTYAETEAKGGSWQWWSAEQGKLIMK</sequence>
<evidence type="ECO:0000313" key="5">
    <source>
        <dbReference type="EMBL" id="PRY50284.1"/>
    </source>
</evidence>
<evidence type="ECO:0000313" key="6">
    <source>
        <dbReference type="Proteomes" id="UP000238034"/>
    </source>
</evidence>
<organism evidence="5 6">
    <name type="scientific">Arcticibacter pallidicorallinus</name>
    <dbReference type="NCBI Taxonomy" id="1259464"/>
    <lineage>
        <taxon>Bacteria</taxon>
        <taxon>Pseudomonadati</taxon>
        <taxon>Bacteroidota</taxon>
        <taxon>Sphingobacteriia</taxon>
        <taxon>Sphingobacteriales</taxon>
        <taxon>Sphingobacteriaceae</taxon>
        <taxon>Arcticibacter</taxon>
    </lineage>
</organism>
<dbReference type="GO" id="GO:0006508">
    <property type="term" value="P:proteolysis"/>
    <property type="evidence" value="ECO:0007669"/>
    <property type="project" value="UniProtKB-KW"/>
</dbReference>
<keyword evidence="6" id="KW-1185">Reference proteome</keyword>
<dbReference type="SUPFAM" id="SSF52317">
    <property type="entry name" value="Class I glutamine amidotransferase-like"/>
    <property type="match status" value="1"/>
</dbReference>
<dbReference type="Proteomes" id="UP000238034">
    <property type="component" value="Unassembled WGS sequence"/>
</dbReference>
<accession>A0A2T0TX60</accession>
<comment type="similarity">
    <text evidence="1">Belongs to the peptidase S51 family.</text>
</comment>
<dbReference type="AlphaFoldDB" id="A0A2T0TX60"/>
<comment type="caution">
    <text evidence="5">The sequence shown here is derived from an EMBL/GenBank/DDBJ whole genome shotgun (WGS) entry which is preliminary data.</text>
</comment>
<evidence type="ECO:0000256" key="4">
    <source>
        <dbReference type="ARBA" id="ARBA00022825"/>
    </source>
</evidence>
<dbReference type="InterPro" id="IPR029062">
    <property type="entry name" value="Class_I_gatase-like"/>
</dbReference>
<keyword evidence="2" id="KW-0645">Protease</keyword>
<dbReference type="Gene3D" id="3.40.50.880">
    <property type="match status" value="1"/>
</dbReference>
<dbReference type="OrthoDB" id="9799980at2"/>
<keyword evidence="3" id="KW-0378">Hydrolase</keyword>
<protein>
    <submittedName>
        <fullName evidence="5">Cyanophycinase-like exopeptidase</fullName>
    </submittedName>
</protein>
<dbReference type="RefSeq" id="WP_106294273.1">
    <property type="nucleotide sequence ID" value="NZ_PVTH01000009.1"/>
</dbReference>
<dbReference type="PANTHER" id="PTHR36175">
    <property type="entry name" value="CYANOPHYCINASE"/>
    <property type="match status" value="1"/>
</dbReference>
<dbReference type="CDD" id="cd03145">
    <property type="entry name" value="GAT1_cyanophycinase"/>
    <property type="match status" value="1"/>
</dbReference>
<dbReference type="PANTHER" id="PTHR36175:SF1">
    <property type="entry name" value="CYANOPHYCINASE"/>
    <property type="match status" value="1"/>
</dbReference>